<organism evidence="1 2">
    <name type="scientific">Oncorhynchus tshawytscha</name>
    <name type="common">Chinook salmon</name>
    <name type="synonym">Salmo tshawytscha</name>
    <dbReference type="NCBI Taxonomy" id="74940"/>
    <lineage>
        <taxon>Eukaryota</taxon>
        <taxon>Metazoa</taxon>
        <taxon>Chordata</taxon>
        <taxon>Craniata</taxon>
        <taxon>Vertebrata</taxon>
        <taxon>Euteleostomi</taxon>
        <taxon>Actinopterygii</taxon>
        <taxon>Neopterygii</taxon>
        <taxon>Teleostei</taxon>
        <taxon>Protacanthopterygii</taxon>
        <taxon>Salmoniformes</taxon>
        <taxon>Salmonidae</taxon>
        <taxon>Salmoninae</taxon>
        <taxon>Oncorhynchus</taxon>
    </lineage>
</organism>
<protein>
    <submittedName>
        <fullName evidence="1">Uncharacterized protein</fullName>
    </submittedName>
</protein>
<dbReference type="Ensembl" id="ENSOTST00005074721.2">
    <property type="protein sequence ID" value="ENSOTSP00005111077.1"/>
    <property type="gene ID" value="ENSOTSG00005032746.2"/>
</dbReference>
<dbReference type="GO" id="GO:0005730">
    <property type="term" value="C:nucleolus"/>
    <property type="evidence" value="ECO:0007669"/>
    <property type="project" value="InterPro"/>
</dbReference>
<dbReference type="GO" id="GO:0030687">
    <property type="term" value="C:preribosome, large subunit precursor"/>
    <property type="evidence" value="ECO:0007669"/>
    <property type="project" value="TreeGrafter"/>
</dbReference>
<reference evidence="2" key="1">
    <citation type="journal article" date="2018" name="PLoS ONE">
        <title>Chinook salmon (Oncorhynchus tshawytscha) genome and transcriptome.</title>
        <authorList>
            <person name="Christensen K.A."/>
            <person name="Leong J.S."/>
            <person name="Sakhrani D."/>
            <person name="Biagi C.A."/>
            <person name="Minkley D.R."/>
            <person name="Withler R.E."/>
            <person name="Rondeau E.B."/>
            <person name="Koop B.F."/>
            <person name="Devlin R.H."/>
        </authorList>
    </citation>
    <scope>NUCLEOTIDE SEQUENCE [LARGE SCALE GENOMIC DNA]</scope>
</reference>
<reference evidence="1" key="2">
    <citation type="submission" date="2025-08" db="UniProtKB">
        <authorList>
            <consortium name="Ensembl"/>
        </authorList>
    </citation>
    <scope>IDENTIFICATION</scope>
</reference>
<sequence length="195" mass="21876">MEDISQVCSVWVGSVNGTVKRFSTEEGIITETRQCGESNQGRFTGLAATDRYSCVDKDTGLLRVWKEDNTDKVGINIVKNVCRIPETPVFASKNVRNDWLDLRVPEWVRDMAFIADSDKMDTCTGQHQVCLSLERQFGEYPPQTVHLEDPFGLAGGVWGLQVHSLEDHSLRNKVYLKPRLNCVLLSSGDLEVGEN</sequence>
<dbReference type="PANTHER" id="PTHR16038">
    <property type="entry name" value="NOP SEVEN ASSOCIATED PROTEIN 1"/>
    <property type="match status" value="1"/>
</dbReference>
<dbReference type="InterPro" id="IPR037379">
    <property type="entry name" value="WDR74/Nsa1"/>
</dbReference>
<evidence type="ECO:0000313" key="2">
    <source>
        <dbReference type="Proteomes" id="UP000694402"/>
    </source>
</evidence>
<keyword evidence="2" id="KW-1185">Reference proteome</keyword>
<accession>A0AAZ3P317</accession>
<proteinExistence type="predicted"/>
<dbReference type="SUPFAM" id="SSF101898">
    <property type="entry name" value="NHL repeat"/>
    <property type="match status" value="1"/>
</dbReference>
<dbReference type="Proteomes" id="UP000694402">
    <property type="component" value="Unassembled WGS sequence"/>
</dbReference>
<dbReference type="AlphaFoldDB" id="A0AAZ3P317"/>
<dbReference type="PANTHER" id="PTHR16038:SF4">
    <property type="entry name" value="WD REPEAT-CONTAINING PROTEIN 74"/>
    <property type="match status" value="1"/>
</dbReference>
<name>A0AAZ3P317_ONCTS</name>
<reference evidence="1" key="3">
    <citation type="submission" date="2025-09" db="UniProtKB">
        <authorList>
            <consortium name="Ensembl"/>
        </authorList>
    </citation>
    <scope>IDENTIFICATION</scope>
</reference>
<dbReference type="GO" id="GO:0042273">
    <property type="term" value="P:ribosomal large subunit biogenesis"/>
    <property type="evidence" value="ECO:0007669"/>
    <property type="project" value="InterPro"/>
</dbReference>
<evidence type="ECO:0000313" key="1">
    <source>
        <dbReference type="Ensembl" id="ENSOTSP00005111077.1"/>
    </source>
</evidence>